<feature type="compositionally biased region" description="Basic residues" evidence="8">
    <location>
        <begin position="675"/>
        <end position="687"/>
    </location>
</feature>
<feature type="region of interest" description="Disordered" evidence="8">
    <location>
        <begin position="1"/>
        <end position="34"/>
    </location>
</feature>
<accession>A0AAJ0DL85</accession>
<feature type="compositionally biased region" description="Polar residues" evidence="8">
    <location>
        <begin position="634"/>
        <end position="644"/>
    </location>
</feature>
<protein>
    <recommendedName>
        <fullName evidence="10">Potassium channel domain-containing protein</fullName>
    </recommendedName>
</protein>
<keyword evidence="3 9" id="KW-0812">Transmembrane</keyword>
<feature type="transmembrane region" description="Helical" evidence="9">
    <location>
        <begin position="271"/>
        <end position="294"/>
    </location>
</feature>
<dbReference type="PANTHER" id="PTHR11003:SF301">
    <property type="entry name" value="POTASSIUM CHANNEL PROTEIN"/>
    <property type="match status" value="1"/>
</dbReference>
<feature type="transmembrane region" description="Helical" evidence="9">
    <location>
        <begin position="131"/>
        <end position="154"/>
    </location>
</feature>
<dbReference type="GO" id="GO:0005886">
    <property type="term" value="C:plasma membrane"/>
    <property type="evidence" value="ECO:0007669"/>
    <property type="project" value="TreeGrafter"/>
</dbReference>
<feature type="transmembrane region" description="Helical" evidence="9">
    <location>
        <begin position="216"/>
        <end position="237"/>
    </location>
</feature>
<feature type="compositionally biased region" description="Basic and acidic residues" evidence="8">
    <location>
        <begin position="767"/>
        <end position="784"/>
    </location>
</feature>
<feature type="compositionally biased region" description="Basic and acidic residues" evidence="8">
    <location>
        <begin position="743"/>
        <end position="758"/>
    </location>
</feature>
<feature type="transmembrane region" description="Helical" evidence="9">
    <location>
        <begin position="428"/>
        <end position="448"/>
    </location>
</feature>
<evidence type="ECO:0000256" key="4">
    <source>
        <dbReference type="ARBA" id="ARBA00022989"/>
    </source>
</evidence>
<name>A0AAJ0DL85_9PEZI</name>
<evidence type="ECO:0000256" key="7">
    <source>
        <dbReference type="ARBA" id="ARBA00023303"/>
    </source>
</evidence>
<feature type="compositionally biased region" description="Basic and acidic residues" evidence="8">
    <location>
        <begin position="10"/>
        <end position="28"/>
    </location>
</feature>
<feature type="transmembrane region" description="Helical" evidence="9">
    <location>
        <begin position="367"/>
        <end position="387"/>
    </location>
</feature>
<organism evidence="11 12">
    <name type="scientific">Extremus antarcticus</name>
    <dbReference type="NCBI Taxonomy" id="702011"/>
    <lineage>
        <taxon>Eukaryota</taxon>
        <taxon>Fungi</taxon>
        <taxon>Dikarya</taxon>
        <taxon>Ascomycota</taxon>
        <taxon>Pezizomycotina</taxon>
        <taxon>Dothideomycetes</taxon>
        <taxon>Dothideomycetidae</taxon>
        <taxon>Mycosphaerellales</taxon>
        <taxon>Extremaceae</taxon>
        <taxon>Extremus</taxon>
    </lineage>
</organism>
<proteinExistence type="predicted"/>
<evidence type="ECO:0000256" key="3">
    <source>
        <dbReference type="ARBA" id="ARBA00022692"/>
    </source>
</evidence>
<reference evidence="11" key="1">
    <citation type="submission" date="2023-04" db="EMBL/GenBank/DDBJ databases">
        <title>Black Yeasts Isolated from many extreme environments.</title>
        <authorList>
            <person name="Coleine C."/>
            <person name="Stajich J.E."/>
            <person name="Selbmann L."/>
        </authorList>
    </citation>
    <scope>NUCLEOTIDE SEQUENCE</scope>
    <source>
        <strain evidence="11">CCFEE 5312</strain>
    </source>
</reference>
<dbReference type="AlphaFoldDB" id="A0AAJ0DL85"/>
<comment type="caution">
    <text evidence="11">The sequence shown here is derived from an EMBL/GenBank/DDBJ whole genome shotgun (WGS) entry which is preliminary data.</text>
</comment>
<dbReference type="Gene3D" id="1.10.287.70">
    <property type="match status" value="2"/>
</dbReference>
<keyword evidence="4 9" id="KW-1133">Transmembrane helix</keyword>
<evidence type="ECO:0000256" key="2">
    <source>
        <dbReference type="ARBA" id="ARBA00022448"/>
    </source>
</evidence>
<dbReference type="SUPFAM" id="SSF81324">
    <property type="entry name" value="Voltage-gated potassium channels"/>
    <property type="match status" value="2"/>
</dbReference>
<evidence type="ECO:0000256" key="1">
    <source>
        <dbReference type="ARBA" id="ARBA00004141"/>
    </source>
</evidence>
<evidence type="ECO:0000256" key="8">
    <source>
        <dbReference type="SAM" id="MobiDB-lite"/>
    </source>
</evidence>
<feature type="transmembrane region" description="Helical" evidence="9">
    <location>
        <begin position="93"/>
        <end position="119"/>
    </location>
</feature>
<dbReference type="GO" id="GO:0015271">
    <property type="term" value="F:outward rectifier potassium channel activity"/>
    <property type="evidence" value="ECO:0007669"/>
    <property type="project" value="TreeGrafter"/>
</dbReference>
<keyword evidence="2" id="KW-0813">Transport</keyword>
<dbReference type="InterPro" id="IPR003280">
    <property type="entry name" value="2pore_dom_K_chnl"/>
</dbReference>
<evidence type="ECO:0000313" key="11">
    <source>
        <dbReference type="EMBL" id="KAK3052519.1"/>
    </source>
</evidence>
<feature type="region of interest" description="Disordered" evidence="8">
    <location>
        <begin position="617"/>
        <end position="692"/>
    </location>
</feature>
<feature type="compositionally biased region" description="Basic residues" evidence="8">
    <location>
        <begin position="732"/>
        <end position="742"/>
    </location>
</feature>
<keyword evidence="6 9" id="KW-0472">Membrane</keyword>
<dbReference type="GO" id="GO:0022841">
    <property type="term" value="F:potassium ion leak channel activity"/>
    <property type="evidence" value="ECO:0007669"/>
    <property type="project" value="TreeGrafter"/>
</dbReference>
<dbReference type="Proteomes" id="UP001271007">
    <property type="component" value="Unassembled WGS sequence"/>
</dbReference>
<keyword evidence="12" id="KW-1185">Reference proteome</keyword>
<evidence type="ECO:0000256" key="9">
    <source>
        <dbReference type="SAM" id="Phobius"/>
    </source>
</evidence>
<dbReference type="InterPro" id="IPR013099">
    <property type="entry name" value="K_chnl_dom"/>
</dbReference>
<comment type="subcellular location">
    <subcellularLocation>
        <location evidence="1">Membrane</location>
        <topology evidence="1">Multi-pass membrane protein</topology>
    </subcellularLocation>
</comment>
<evidence type="ECO:0000256" key="5">
    <source>
        <dbReference type="ARBA" id="ARBA00023065"/>
    </source>
</evidence>
<evidence type="ECO:0000256" key="6">
    <source>
        <dbReference type="ARBA" id="ARBA00023136"/>
    </source>
</evidence>
<feature type="domain" description="Potassium channel" evidence="10">
    <location>
        <begin position="377"/>
        <end position="452"/>
    </location>
</feature>
<evidence type="ECO:0000313" key="12">
    <source>
        <dbReference type="Proteomes" id="UP001271007"/>
    </source>
</evidence>
<dbReference type="PANTHER" id="PTHR11003">
    <property type="entry name" value="POTASSIUM CHANNEL, SUBFAMILY K"/>
    <property type="match status" value="1"/>
</dbReference>
<feature type="region of interest" description="Disordered" evidence="8">
    <location>
        <begin position="729"/>
        <end position="784"/>
    </location>
</feature>
<feature type="transmembrane region" description="Helical" evidence="9">
    <location>
        <begin position="51"/>
        <end position="73"/>
    </location>
</feature>
<dbReference type="EMBL" id="JAWDJX010000020">
    <property type="protein sequence ID" value="KAK3052519.1"/>
    <property type="molecule type" value="Genomic_DNA"/>
</dbReference>
<feature type="transmembrane region" description="Helical" evidence="9">
    <location>
        <begin position="174"/>
        <end position="196"/>
    </location>
</feature>
<keyword evidence="5" id="KW-0406">Ion transport</keyword>
<dbReference type="GO" id="GO:0030322">
    <property type="term" value="P:stabilization of membrane potential"/>
    <property type="evidence" value="ECO:0007669"/>
    <property type="project" value="TreeGrafter"/>
</dbReference>
<sequence length="784" mass="88027">MSAIDPGVEEGIKESADDVESDKNGADYDHDEADTLQQPSRWWFASTAIPLLAGTFGPMATGFNICALVQYWRQTVPLPPNDLETRGHKIPDPTWLVVINALSLVSALVGNAALLLNMARRVKFSIAQPTTITGFLTAGILLIADLAAITSKHAYGLTKPSLVPHARHALTQAFYYAIFAAVIYTILGLLMCITVYGANKGHYSKDFHLTSSQRTLMLQTMSFITYLMLGALVFGYLEGWEYLDAVYWANVTLLTVGLGDYHPSQALTRGLLFPFAIGGILMVGLVVGSIRSLILERGKEKLGARIVEKKRSYAIHNVDDRKQTIKVSMFASVDFSTDPSLSPAQKREEEFNIMRKVQKAAERERRYFGLSMSSSFALILWLVGAAVFQQCEFESNWTYLQSLYFSFTSLLTIGYGDFSPISNSGRAFFVLWSLLAVPSLTILISNMGDTVIKGFSDLTIWIGSLTVLPGESGVRASSRQAMKTFTTWARDSAKNFTGPGILGAYPRQHEPRVEATEYENRMLDKLADRLGSHIGDDDQPAANENRQDEDDLMNDIQFYHYVLARECRNVQKNLSTSPPKEYTWEDWEYYLKLMGNEEDPVDFPGQRHPDILVPDAVRAPKGSMSGQGAPPFRANSQGSGMQSGSDEKDESSYDEPQRQLMDGNVDRQTSMSQHLHSKRQQRHKRKLRNPDDDYTISWSWLSQESPLMSQKSEAEWILERLSAALERELNRQRKGYRRKPPVSRKDAKKRDDRRKNEESQENGAEGAARRREQTGLDEAAKSEH</sequence>
<feature type="transmembrane region" description="Helical" evidence="9">
    <location>
        <begin position="399"/>
        <end position="416"/>
    </location>
</feature>
<gene>
    <name evidence="11" type="ORF">LTR09_006373</name>
</gene>
<evidence type="ECO:0000259" key="10">
    <source>
        <dbReference type="Pfam" id="PF07885"/>
    </source>
</evidence>
<keyword evidence="7" id="KW-0407">Ion channel</keyword>
<feature type="domain" description="Potassium channel" evidence="10">
    <location>
        <begin position="224"/>
        <end position="294"/>
    </location>
</feature>
<dbReference type="Pfam" id="PF07885">
    <property type="entry name" value="Ion_trans_2"/>
    <property type="match status" value="2"/>
</dbReference>